<feature type="transmembrane region" description="Helical" evidence="1">
    <location>
        <begin position="6"/>
        <end position="29"/>
    </location>
</feature>
<accession>A0A1B3ISU4</accession>
<evidence type="ECO:0000313" key="2">
    <source>
        <dbReference type="EMBL" id="AOF44140.1"/>
    </source>
</evidence>
<keyword evidence="2" id="KW-0614">Plasmid</keyword>
<protein>
    <submittedName>
        <fullName evidence="2">Uncharacterized protein</fullName>
    </submittedName>
</protein>
<geneLocation type="plasmid" evidence="2">
    <name>pWBG637</name>
</geneLocation>
<evidence type="ECO:0000256" key="1">
    <source>
        <dbReference type="SAM" id="Phobius"/>
    </source>
</evidence>
<organism evidence="2">
    <name type="scientific">Staphylococcus aureus</name>
    <dbReference type="NCBI Taxonomy" id="1280"/>
    <lineage>
        <taxon>Bacteria</taxon>
        <taxon>Bacillati</taxon>
        <taxon>Bacillota</taxon>
        <taxon>Bacilli</taxon>
        <taxon>Bacillales</taxon>
        <taxon>Staphylococcaceae</taxon>
        <taxon>Staphylococcus</taxon>
    </lineage>
</organism>
<dbReference type="AlphaFoldDB" id="A0A1B3ISU4"/>
<dbReference type="EMBL" id="KX086582">
    <property type="protein sequence ID" value="AOF44140.1"/>
    <property type="molecule type" value="Genomic_DNA"/>
</dbReference>
<proteinExistence type="predicted"/>
<sequence>MVYMNIVPIEMISITIIFVLLISLATIIINKKNWWGGIKKTLSGKD</sequence>
<keyword evidence="1" id="KW-0472">Membrane</keyword>
<name>A0A1B3ISU4_STAAU</name>
<keyword evidence="1" id="KW-1133">Transmembrane helix</keyword>
<keyword evidence="1" id="KW-0812">Transmembrane</keyword>
<reference evidence="2" key="1">
    <citation type="submission" date="2016-04" db="EMBL/GenBank/DDBJ databases">
        <title>Sequencing of conjugative plasmid pWBG637.</title>
        <authorList>
            <person name="Ramsay J.P."/>
        </authorList>
    </citation>
    <scope>NUCLEOTIDE SEQUENCE</scope>
    <source>
        <strain evidence="2">WBG1024</strain>
        <plasmid evidence="2">pWBG637</plasmid>
    </source>
</reference>
<gene>
    <name evidence="2" type="ORF">pWBG637_00014</name>
</gene>